<protein>
    <submittedName>
        <fullName evidence="2">PucR family transcriptional regulator</fullName>
    </submittedName>
</protein>
<feature type="domain" description="PucR C-terminal helix-turn-helix" evidence="1">
    <location>
        <begin position="1"/>
        <end position="35"/>
    </location>
</feature>
<organism evidence="2 3">
    <name type="scientific">Parafannyhessea umbonata</name>
    <dbReference type="NCBI Taxonomy" id="604330"/>
    <lineage>
        <taxon>Bacteria</taxon>
        <taxon>Bacillati</taxon>
        <taxon>Actinomycetota</taxon>
        <taxon>Coriobacteriia</taxon>
        <taxon>Coriobacteriales</taxon>
        <taxon>Atopobiaceae</taxon>
        <taxon>Parafannyhessea</taxon>
    </lineage>
</organism>
<dbReference type="Gene3D" id="1.10.10.2840">
    <property type="entry name" value="PucR C-terminal helix-turn-helix domain"/>
    <property type="match status" value="1"/>
</dbReference>
<dbReference type="EMBL" id="VUND01000001">
    <property type="protein sequence ID" value="MST59603.1"/>
    <property type="molecule type" value="Genomic_DNA"/>
</dbReference>
<accession>A0A6N7X7P4</accession>
<dbReference type="AlphaFoldDB" id="A0A6N7X7P4"/>
<comment type="caution">
    <text evidence="2">The sequence shown here is derived from an EMBL/GenBank/DDBJ whole genome shotgun (WGS) entry which is preliminary data.</text>
</comment>
<evidence type="ECO:0000259" key="1">
    <source>
        <dbReference type="Pfam" id="PF13556"/>
    </source>
</evidence>
<name>A0A6N7X7P4_9ACTN</name>
<evidence type="ECO:0000313" key="2">
    <source>
        <dbReference type="EMBL" id="MST59603.1"/>
    </source>
</evidence>
<dbReference type="InterPro" id="IPR042070">
    <property type="entry name" value="PucR_C-HTH_sf"/>
</dbReference>
<proteinExistence type="predicted"/>
<dbReference type="Proteomes" id="UP000434342">
    <property type="component" value="Unassembled WGS sequence"/>
</dbReference>
<dbReference type="InterPro" id="IPR025736">
    <property type="entry name" value="PucR_C-HTH_dom"/>
</dbReference>
<gene>
    <name evidence="2" type="ORF">FYJ69_01565</name>
</gene>
<dbReference type="Pfam" id="PF13556">
    <property type="entry name" value="HTH_30"/>
    <property type="match status" value="1"/>
</dbReference>
<evidence type="ECO:0000313" key="3">
    <source>
        <dbReference type="Proteomes" id="UP000434342"/>
    </source>
</evidence>
<sequence length="53" mass="6254">MYVHPKTVRYRVGRIREEYGIDVHATDDMMQVLLADKLIALLGPDWEPELNER</sequence>
<reference evidence="2 3" key="1">
    <citation type="submission" date="2019-08" db="EMBL/GenBank/DDBJ databases">
        <title>In-depth cultivation of the pig gut microbiome towards novel bacterial diversity and tailored functional studies.</title>
        <authorList>
            <person name="Wylensek D."/>
            <person name="Hitch T.C.A."/>
            <person name="Clavel T."/>
        </authorList>
    </citation>
    <scope>NUCLEOTIDE SEQUENCE [LARGE SCALE GENOMIC DNA]</scope>
    <source>
        <strain evidence="2 3">WB01_CNA04</strain>
    </source>
</reference>